<reference evidence="1 2" key="1">
    <citation type="journal article" date="2019" name="Emerg. Microbes Infect.">
        <title>Comprehensive subspecies identification of 175 nontuberculous mycobacteria species based on 7547 genomic profiles.</title>
        <authorList>
            <person name="Matsumoto Y."/>
            <person name="Kinjo T."/>
            <person name="Motooka D."/>
            <person name="Nabeya D."/>
            <person name="Jung N."/>
            <person name="Uechi K."/>
            <person name="Horii T."/>
            <person name="Iida T."/>
            <person name="Fujita J."/>
            <person name="Nakamura S."/>
        </authorList>
    </citation>
    <scope>NUCLEOTIDE SEQUENCE [LARGE SCALE GENOMIC DNA]</scope>
    <source>
        <strain evidence="1 2">JCM 12687</strain>
    </source>
</reference>
<dbReference type="SUPFAM" id="SSF109854">
    <property type="entry name" value="DinB/YfiT-like putative metalloenzymes"/>
    <property type="match status" value="1"/>
</dbReference>
<protein>
    <recommendedName>
        <fullName evidence="3">Mycothiol-dependent maleylpyruvate isomerase metal-binding domain-containing protein</fullName>
    </recommendedName>
</protein>
<dbReference type="SUPFAM" id="SSF55718">
    <property type="entry name" value="SCP-like"/>
    <property type="match status" value="1"/>
</dbReference>
<evidence type="ECO:0000313" key="2">
    <source>
        <dbReference type="Proteomes" id="UP000467379"/>
    </source>
</evidence>
<gene>
    <name evidence="1" type="ORF">MBRA_40170</name>
</gene>
<dbReference type="RefSeq" id="WP_232080251.1">
    <property type="nucleotide sequence ID" value="NZ_AP022606.1"/>
</dbReference>
<name>A0ABN6BC50_9MYCO</name>
<dbReference type="Gene3D" id="1.20.120.450">
    <property type="entry name" value="dinb family like domain"/>
    <property type="match status" value="1"/>
</dbReference>
<keyword evidence="2" id="KW-1185">Reference proteome</keyword>
<organism evidence="1 2">
    <name type="scientific">Mycobacterium branderi</name>
    <dbReference type="NCBI Taxonomy" id="43348"/>
    <lineage>
        <taxon>Bacteria</taxon>
        <taxon>Bacillati</taxon>
        <taxon>Actinomycetota</taxon>
        <taxon>Actinomycetes</taxon>
        <taxon>Mycobacteriales</taxon>
        <taxon>Mycobacteriaceae</taxon>
        <taxon>Mycobacterium</taxon>
    </lineage>
</organism>
<dbReference type="InterPro" id="IPR034660">
    <property type="entry name" value="DinB/YfiT-like"/>
</dbReference>
<accession>A0ABN6BC50</accession>
<dbReference type="InterPro" id="IPR036527">
    <property type="entry name" value="SCP2_sterol-bd_dom_sf"/>
</dbReference>
<dbReference type="Proteomes" id="UP000467379">
    <property type="component" value="Chromosome"/>
</dbReference>
<evidence type="ECO:0000313" key="1">
    <source>
        <dbReference type="EMBL" id="BBZ13822.1"/>
    </source>
</evidence>
<evidence type="ECO:0008006" key="3">
    <source>
        <dbReference type="Google" id="ProtNLM"/>
    </source>
</evidence>
<dbReference type="EMBL" id="AP022606">
    <property type="protein sequence ID" value="BBZ13822.1"/>
    <property type="molecule type" value="Genomic_DNA"/>
</dbReference>
<sequence length="283" mass="30331">MKPAPALAGPVDEVRRADAEARAALAAAVARSVELWRGIDNPDARVPGLRWTAAETAAHVVGDMREYTDALTRQVRGDVEREAIPTGSPATLRTAVNDRHLVDVAERDPRRLAGMLQETAEHYLAAAAAVDHTAIVTADSLVLEPAFMTCLLLGEQLVHGLDIARATGRAWTIGRDDALRVVPAALALAPNYLRQSRTRGMHATFELRMRGGGRYRIAVDDGTAVVSAAGEKADCVITADPVTFLLIGFGRVSQWPQIIRGRLLAGGRKPWLAAKFGTLLASP</sequence>
<proteinExistence type="predicted"/>